<evidence type="ECO:0000259" key="5">
    <source>
        <dbReference type="PROSITE" id="PS50931"/>
    </source>
</evidence>
<dbReference type="GO" id="GO:0005829">
    <property type="term" value="C:cytosol"/>
    <property type="evidence" value="ECO:0007669"/>
    <property type="project" value="TreeGrafter"/>
</dbReference>
<proteinExistence type="inferred from homology"/>
<dbReference type="Proteomes" id="UP000061135">
    <property type="component" value="Chromosome"/>
</dbReference>
<dbReference type="SUPFAM" id="SSF53850">
    <property type="entry name" value="Periplasmic binding protein-like II"/>
    <property type="match status" value="1"/>
</dbReference>
<protein>
    <submittedName>
        <fullName evidence="6">Transcriptional regulator</fullName>
    </submittedName>
</protein>
<dbReference type="InterPro" id="IPR000847">
    <property type="entry name" value="LysR_HTH_N"/>
</dbReference>
<dbReference type="KEGG" id="pdq:CL55_00014520"/>
<keyword evidence="3" id="KW-0238">DNA-binding</keyword>
<dbReference type="AlphaFoldDB" id="A0A0E3ZKR3"/>
<evidence type="ECO:0000256" key="4">
    <source>
        <dbReference type="ARBA" id="ARBA00023163"/>
    </source>
</evidence>
<dbReference type="Gene3D" id="3.40.190.10">
    <property type="entry name" value="Periplasmic binding protein-like II"/>
    <property type="match status" value="2"/>
</dbReference>
<dbReference type="SUPFAM" id="SSF46785">
    <property type="entry name" value="Winged helix' DNA-binding domain"/>
    <property type="match status" value="1"/>
</dbReference>
<dbReference type="InterPro" id="IPR036388">
    <property type="entry name" value="WH-like_DNA-bd_sf"/>
</dbReference>
<dbReference type="PANTHER" id="PTHR30419">
    <property type="entry name" value="HTH-TYPE TRANSCRIPTIONAL REGULATOR YBHD"/>
    <property type="match status" value="1"/>
</dbReference>
<evidence type="ECO:0000256" key="1">
    <source>
        <dbReference type="ARBA" id="ARBA00009437"/>
    </source>
</evidence>
<organism evidence="6 7">
    <name type="scientific">Polynucleobacter duraquae</name>
    <dbReference type="NCBI Taxonomy" id="1835254"/>
    <lineage>
        <taxon>Bacteria</taxon>
        <taxon>Pseudomonadati</taxon>
        <taxon>Pseudomonadota</taxon>
        <taxon>Betaproteobacteria</taxon>
        <taxon>Burkholderiales</taxon>
        <taxon>Burkholderiaceae</taxon>
        <taxon>Polynucleobacter</taxon>
    </lineage>
</organism>
<dbReference type="EMBL" id="CP007501">
    <property type="protein sequence ID" value="AKD25785.1"/>
    <property type="molecule type" value="Genomic_DNA"/>
</dbReference>
<accession>A0A0E3ZKR3</accession>
<gene>
    <name evidence="6" type="ORF">CL55_00014520</name>
</gene>
<reference evidence="6 7" key="1">
    <citation type="submission" date="2014-03" db="EMBL/GenBank/DDBJ databases">
        <title>Genome of Polynucleobacter strain MWH-MoK4.</title>
        <authorList>
            <person name="Hahn M.W."/>
        </authorList>
    </citation>
    <scope>NUCLEOTIDE SEQUENCE [LARGE SCALE GENOMIC DNA]</scope>
    <source>
        <strain evidence="6 7">MWH-MoK4</strain>
    </source>
</reference>
<evidence type="ECO:0000313" key="7">
    <source>
        <dbReference type="Proteomes" id="UP000061135"/>
    </source>
</evidence>
<dbReference type="InterPro" id="IPR050950">
    <property type="entry name" value="HTH-type_LysR_regulators"/>
</dbReference>
<dbReference type="STRING" id="1835254.CL55_00014520"/>
<dbReference type="Pfam" id="PF03466">
    <property type="entry name" value="LysR_substrate"/>
    <property type="match status" value="1"/>
</dbReference>
<dbReference type="GO" id="GO:0003677">
    <property type="term" value="F:DNA binding"/>
    <property type="evidence" value="ECO:0007669"/>
    <property type="project" value="UniProtKB-KW"/>
</dbReference>
<evidence type="ECO:0000256" key="3">
    <source>
        <dbReference type="ARBA" id="ARBA00023125"/>
    </source>
</evidence>
<dbReference type="Gene3D" id="1.10.10.10">
    <property type="entry name" value="Winged helix-like DNA-binding domain superfamily/Winged helix DNA-binding domain"/>
    <property type="match status" value="1"/>
</dbReference>
<feature type="domain" description="HTH lysR-type" evidence="5">
    <location>
        <begin position="1"/>
        <end position="59"/>
    </location>
</feature>
<dbReference type="PATRIC" id="fig|576611.7.peg.1477"/>
<dbReference type="PROSITE" id="PS50931">
    <property type="entry name" value="HTH_LYSR"/>
    <property type="match status" value="1"/>
</dbReference>
<keyword evidence="4" id="KW-0804">Transcription</keyword>
<dbReference type="InterPro" id="IPR036390">
    <property type="entry name" value="WH_DNA-bd_sf"/>
</dbReference>
<comment type="similarity">
    <text evidence="1">Belongs to the LysR transcriptional regulatory family.</text>
</comment>
<dbReference type="RefSeq" id="WP_046330500.1">
    <property type="nucleotide sequence ID" value="NZ_CP007501.1"/>
</dbReference>
<keyword evidence="2" id="KW-0805">Transcription regulation</keyword>
<evidence type="ECO:0000313" key="6">
    <source>
        <dbReference type="EMBL" id="AKD25785.1"/>
    </source>
</evidence>
<dbReference type="OrthoDB" id="8707631at2"/>
<keyword evidence="7" id="KW-1185">Reference proteome</keyword>
<name>A0A0E3ZKR3_9BURK</name>
<evidence type="ECO:0000256" key="2">
    <source>
        <dbReference type="ARBA" id="ARBA00023015"/>
    </source>
</evidence>
<dbReference type="HOGENOM" id="CLU_039613_6_5_4"/>
<dbReference type="InterPro" id="IPR005119">
    <property type="entry name" value="LysR_subst-bd"/>
</dbReference>
<dbReference type="Pfam" id="PF00126">
    <property type="entry name" value="HTH_1"/>
    <property type="match status" value="1"/>
</dbReference>
<sequence length="299" mass="33528">MSSIRVLKNFLAISRHKSVAAAAREIGLTAAAAGQQLQQLEADIGVELFDRTKRSMTLNHHGRSLVEPIQEIIARYEALGSDFKSELSGTIVLGALVSTLMGAFGNTLNELKQNYPELEIKLIAGLSSNFLEQVIEGNLDAAIVTESPYALPQNVQWTELYTEPMIVIHPAVKNKKGLTPKQLADEFPFIRFERNTWTGHLVDQTIRANKLNIKEGMELNSVEAIIELVRQGLGYSIVPKLANVSWENDRQLKISQLPGKTIYRKVGLLEKRKHSRENITQEIKKYFLDEVIAKRKTTP</sequence>
<dbReference type="GO" id="GO:0003700">
    <property type="term" value="F:DNA-binding transcription factor activity"/>
    <property type="evidence" value="ECO:0007669"/>
    <property type="project" value="InterPro"/>
</dbReference>